<feature type="domain" description="Disease resistance protein winged helix" evidence="7">
    <location>
        <begin position="361"/>
        <end position="407"/>
    </location>
</feature>
<reference evidence="9" key="1">
    <citation type="submission" date="2020-12" db="EMBL/GenBank/DDBJ databases">
        <title>WGS assembly of Carya illinoinensis cv. Pawnee.</title>
        <authorList>
            <person name="Platts A."/>
            <person name="Shu S."/>
            <person name="Wright S."/>
            <person name="Barry K."/>
            <person name="Edger P."/>
            <person name="Pires J.C."/>
            <person name="Schmutz J."/>
        </authorList>
    </citation>
    <scope>NUCLEOTIDE SEQUENCE</scope>
    <source>
        <tissue evidence="9">Leaf</tissue>
    </source>
</reference>
<dbReference type="Pfam" id="PF18052">
    <property type="entry name" value="Rx_N"/>
    <property type="match status" value="1"/>
</dbReference>
<dbReference type="InterPro" id="IPR038005">
    <property type="entry name" value="RX-like_CC"/>
</dbReference>
<feature type="domain" description="Disease resistance R13L4/SHOC-2-like LRR" evidence="8">
    <location>
        <begin position="456"/>
        <end position="659"/>
    </location>
</feature>
<dbReference type="AlphaFoldDB" id="A0A8T1PFK8"/>
<dbReference type="PANTHER" id="PTHR36766:SF61">
    <property type="entry name" value="NB-ARC DOMAIN DISEASE RESISTANCE PROTEIN"/>
    <property type="match status" value="1"/>
</dbReference>
<dbReference type="Proteomes" id="UP000811609">
    <property type="component" value="Chromosome 10"/>
</dbReference>
<dbReference type="InterPro" id="IPR002182">
    <property type="entry name" value="NB-ARC"/>
</dbReference>
<evidence type="ECO:0000256" key="2">
    <source>
        <dbReference type="ARBA" id="ARBA00022741"/>
    </source>
</evidence>
<dbReference type="CDD" id="cd14798">
    <property type="entry name" value="RX-CC_like"/>
    <property type="match status" value="1"/>
</dbReference>
<dbReference type="Pfam" id="PF23559">
    <property type="entry name" value="WHD_DRP"/>
    <property type="match status" value="1"/>
</dbReference>
<evidence type="ECO:0000259" key="7">
    <source>
        <dbReference type="Pfam" id="PF23559"/>
    </source>
</evidence>
<keyword evidence="4" id="KW-0067">ATP-binding</keyword>
<feature type="domain" description="NB-ARC" evidence="5">
    <location>
        <begin position="201"/>
        <end position="322"/>
    </location>
</feature>
<evidence type="ECO:0000256" key="3">
    <source>
        <dbReference type="ARBA" id="ARBA00022821"/>
    </source>
</evidence>
<protein>
    <submittedName>
        <fullName evidence="9">Uncharacterized protein</fullName>
    </submittedName>
</protein>
<feature type="domain" description="Disease resistance N-terminal" evidence="6">
    <location>
        <begin position="10"/>
        <end position="101"/>
    </location>
</feature>
<dbReference type="GO" id="GO:0006952">
    <property type="term" value="P:defense response"/>
    <property type="evidence" value="ECO:0007669"/>
    <property type="project" value="UniProtKB-KW"/>
</dbReference>
<evidence type="ECO:0000259" key="8">
    <source>
        <dbReference type="Pfam" id="PF23598"/>
    </source>
</evidence>
<dbReference type="InterPro" id="IPR055414">
    <property type="entry name" value="LRR_R13L4/SHOC2-like"/>
</dbReference>
<evidence type="ECO:0000313" key="9">
    <source>
        <dbReference type="EMBL" id="KAG6639370.1"/>
    </source>
</evidence>
<keyword evidence="2" id="KW-0547">Nucleotide-binding</keyword>
<dbReference type="GO" id="GO:0043531">
    <property type="term" value="F:ADP binding"/>
    <property type="evidence" value="ECO:0007669"/>
    <property type="project" value="InterPro"/>
</dbReference>
<dbReference type="Pfam" id="PF00931">
    <property type="entry name" value="NB-ARC"/>
    <property type="match status" value="1"/>
</dbReference>
<sequence length="740" mass="85151">MADLASGLADSLLQKLGSLVYQELYLAWGAQSDLQKLERTISTIKIVLLDAEYKQANNPKLSIWLRQLKDILYDAEDVIDEIEYKALRKQAITAYGSTSSKVRHFISSSMALSISRLKLVYKIKDIRERLDDINAEKVQFNLIERNEEVHVMPQWRGKTHSFIDPSTIIGRHGDKEEIKKSLMHPNRSRNLNIIAIYSWIRRMWVCVSEDFNATRLVEEILKSTGCKVDKKSSTEDTLQTSLRELLKDKKFLLVLDDVWNKDRNKWIELINLLNGGSHGSVVVVTTRSHNVSSILDPIYTHSLDGLSNEESLSLFVKCAFKEGEDKRHPGLLSIAEEIVKKCKGVLLAVKSLGGILYSKVDEREWNSLEDVGDLYIKELMSRCFFQDFEEFWWCYSFKMHDLVHDLVLSIAQEEWFEIDADNKEITPTVHHLSISDNDQQVSKSSNKLTIEACNSRSKSLRVLDLSTSDFKDLPSSIGIQKYLRYLDLSGNESIKKLPNSICKLHNLQTLMLGGCENLKRLPKDMRNLINLRFLIITIKDICLLENGVCCFSSFRTLYVLECSKLECLFPQMDRCLTNLRKLIFYGCRSLTYLLPIIKHLTALKSLVINYFQEMDLTGGGEDANDLNLRLQFLHIEELPKSEVLPEWLLGFANTLKRLTIIGCINLKALPEWLPTLQSLQTLKIISCYELSSLSEGIHDMKTLRKVKIHYCSDQLDTCLEDWSNIPELELDYRRHETYGE</sequence>
<keyword evidence="10" id="KW-1185">Reference proteome</keyword>
<comment type="caution">
    <text evidence="9">The sequence shown here is derived from an EMBL/GenBank/DDBJ whole genome shotgun (WGS) entry which is preliminary data.</text>
</comment>
<name>A0A8T1PFK8_CARIL</name>
<evidence type="ECO:0000259" key="6">
    <source>
        <dbReference type="Pfam" id="PF18052"/>
    </source>
</evidence>
<evidence type="ECO:0000313" key="10">
    <source>
        <dbReference type="Proteomes" id="UP000811609"/>
    </source>
</evidence>
<evidence type="ECO:0000259" key="5">
    <source>
        <dbReference type="Pfam" id="PF00931"/>
    </source>
</evidence>
<organism evidence="9 10">
    <name type="scientific">Carya illinoinensis</name>
    <name type="common">Pecan</name>
    <dbReference type="NCBI Taxonomy" id="32201"/>
    <lineage>
        <taxon>Eukaryota</taxon>
        <taxon>Viridiplantae</taxon>
        <taxon>Streptophyta</taxon>
        <taxon>Embryophyta</taxon>
        <taxon>Tracheophyta</taxon>
        <taxon>Spermatophyta</taxon>
        <taxon>Magnoliopsida</taxon>
        <taxon>eudicotyledons</taxon>
        <taxon>Gunneridae</taxon>
        <taxon>Pentapetalae</taxon>
        <taxon>rosids</taxon>
        <taxon>fabids</taxon>
        <taxon>Fagales</taxon>
        <taxon>Juglandaceae</taxon>
        <taxon>Carya</taxon>
    </lineage>
</organism>
<keyword evidence="1" id="KW-0677">Repeat</keyword>
<gene>
    <name evidence="9" type="ORF">CIPAW_10G095200</name>
</gene>
<accession>A0A8T1PFK8</accession>
<dbReference type="EMBL" id="CM031818">
    <property type="protein sequence ID" value="KAG6639370.1"/>
    <property type="molecule type" value="Genomic_DNA"/>
</dbReference>
<evidence type="ECO:0000256" key="4">
    <source>
        <dbReference type="ARBA" id="ARBA00022840"/>
    </source>
</evidence>
<dbReference type="InterPro" id="IPR058922">
    <property type="entry name" value="WHD_DRP"/>
</dbReference>
<dbReference type="InterPro" id="IPR041118">
    <property type="entry name" value="Rx_N"/>
</dbReference>
<keyword evidence="3" id="KW-0611">Plant defense</keyword>
<dbReference type="GO" id="GO:0005524">
    <property type="term" value="F:ATP binding"/>
    <property type="evidence" value="ECO:0007669"/>
    <property type="project" value="UniProtKB-KW"/>
</dbReference>
<dbReference type="PANTHER" id="PTHR36766">
    <property type="entry name" value="PLANT BROAD-SPECTRUM MILDEW RESISTANCE PROTEIN RPW8"/>
    <property type="match status" value="1"/>
</dbReference>
<evidence type="ECO:0000256" key="1">
    <source>
        <dbReference type="ARBA" id="ARBA00022737"/>
    </source>
</evidence>
<proteinExistence type="predicted"/>
<dbReference type="Pfam" id="PF23598">
    <property type="entry name" value="LRR_14"/>
    <property type="match status" value="1"/>
</dbReference>